<dbReference type="Pfam" id="PF01018">
    <property type="entry name" value="GTP1_OBG"/>
    <property type="match status" value="1"/>
</dbReference>
<keyword evidence="4 6" id="KW-0460">Magnesium</keyword>
<evidence type="ECO:0000313" key="11">
    <source>
        <dbReference type="Proteomes" id="UP001057498"/>
    </source>
</evidence>
<comment type="subunit">
    <text evidence="6">Monomer.</text>
</comment>
<feature type="binding site" evidence="6">
    <location>
        <begin position="284"/>
        <end position="287"/>
    </location>
    <ligand>
        <name>GTP</name>
        <dbReference type="ChEBI" id="CHEBI:37565"/>
    </ligand>
</feature>
<dbReference type="NCBIfam" id="TIGR02729">
    <property type="entry name" value="Obg_CgtA"/>
    <property type="match status" value="1"/>
</dbReference>
<name>A0ABM7YT29_9BURK</name>
<feature type="binding site" evidence="6">
    <location>
        <begin position="166"/>
        <end position="173"/>
    </location>
    <ligand>
        <name>GTP</name>
        <dbReference type="ChEBI" id="CHEBI:37565"/>
    </ligand>
</feature>
<dbReference type="InterPro" id="IPR014100">
    <property type="entry name" value="GTP-bd_Obg/CgtA"/>
</dbReference>
<dbReference type="PROSITE" id="PS51710">
    <property type="entry name" value="G_OBG"/>
    <property type="match status" value="1"/>
</dbReference>
<evidence type="ECO:0000256" key="2">
    <source>
        <dbReference type="ARBA" id="ARBA00022741"/>
    </source>
</evidence>
<feature type="binding site" evidence="6">
    <location>
        <position position="173"/>
    </location>
    <ligand>
        <name>Mg(2+)</name>
        <dbReference type="ChEBI" id="CHEBI:18420"/>
    </ligand>
</feature>
<dbReference type="PIRSF" id="PIRSF002401">
    <property type="entry name" value="GTP_bd_Obg/CgtA"/>
    <property type="match status" value="1"/>
</dbReference>
<keyword evidence="2 6" id="KW-0547">Nucleotide-binding</keyword>
<proteinExistence type="inferred from homology"/>
<feature type="region of interest" description="Disordered" evidence="7">
    <location>
        <begin position="344"/>
        <end position="366"/>
    </location>
</feature>
<feature type="binding site" evidence="6">
    <location>
        <begin position="191"/>
        <end position="195"/>
    </location>
    <ligand>
        <name>GTP</name>
        <dbReference type="ChEBI" id="CHEBI:37565"/>
    </ligand>
</feature>
<keyword evidence="6" id="KW-0963">Cytoplasm</keyword>
<feature type="binding site" evidence="6">
    <location>
        <begin position="315"/>
        <end position="317"/>
    </location>
    <ligand>
        <name>GTP</name>
        <dbReference type="ChEBI" id="CHEBI:37565"/>
    </ligand>
</feature>
<comment type="cofactor">
    <cofactor evidence="6">
        <name>Mg(2+)</name>
        <dbReference type="ChEBI" id="CHEBI:18420"/>
    </cofactor>
</comment>
<dbReference type="PANTHER" id="PTHR11702:SF31">
    <property type="entry name" value="MITOCHONDRIAL RIBOSOME-ASSOCIATED GTPASE 2"/>
    <property type="match status" value="1"/>
</dbReference>
<keyword evidence="3 6" id="KW-0378">Hydrolase</keyword>
<evidence type="ECO:0000256" key="1">
    <source>
        <dbReference type="ARBA" id="ARBA00007699"/>
    </source>
</evidence>
<keyword evidence="6" id="KW-0479">Metal-binding</keyword>
<dbReference type="Proteomes" id="UP001057498">
    <property type="component" value="Chromosome"/>
</dbReference>
<keyword evidence="11" id="KW-1185">Reference proteome</keyword>
<comment type="subcellular location">
    <subcellularLocation>
        <location evidence="6">Cytoplasm</location>
    </subcellularLocation>
</comment>
<evidence type="ECO:0000313" key="10">
    <source>
        <dbReference type="EMBL" id="BDI07811.1"/>
    </source>
</evidence>
<dbReference type="NCBIfam" id="NF008956">
    <property type="entry name" value="PRK12299.1"/>
    <property type="match status" value="1"/>
</dbReference>
<dbReference type="EMBL" id="AP025730">
    <property type="protein sequence ID" value="BDI07811.1"/>
    <property type="molecule type" value="Genomic_DNA"/>
</dbReference>
<dbReference type="InterPro" id="IPR006169">
    <property type="entry name" value="GTP1_OBG_dom"/>
</dbReference>
<keyword evidence="5 6" id="KW-0342">GTP-binding</keyword>
<evidence type="ECO:0000256" key="6">
    <source>
        <dbReference type="HAMAP-Rule" id="MF_01454"/>
    </source>
</evidence>
<dbReference type="InterPro" id="IPR031167">
    <property type="entry name" value="G_OBG"/>
</dbReference>
<comment type="similarity">
    <text evidence="1 6">Belongs to the TRAFAC class OBG-HflX-like GTPase superfamily. OBG GTPase family.</text>
</comment>
<evidence type="ECO:0000259" key="9">
    <source>
        <dbReference type="PROSITE" id="PS51883"/>
    </source>
</evidence>
<dbReference type="InterPro" id="IPR027417">
    <property type="entry name" value="P-loop_NTPase"/>
</dbReference>
<dbReference type="PANTHER" id="PTHR11702">
    <property type="entry name" value="DEVELOPMENTALLY REGULATED GTP-BINDING PROTEIN-RELATED"/>
    <property type="match status" value="1"/>
</dbReference>
<dbReference type="PROSITE" id="PS51883">
    <property type="entry name" value="OBG"/>
    <property type="match status" value="1"/>
</dbReference>
<evidence type="ECO:0000256" key="3">
    <source>
        <dbReference type="ARBA" id="ARBA00022801"/>
    </source>
</evidence>
<feature type="binding site" evidence="6">
    <location>
        <begin position="213"/>
        <end position="216"/>
    </location>
    <ligand>
        <name>GTP</name>
        <dbReference type="ChEBI" id="CHEBI:37565"/>
    </ligand>
</feature>
<dbReference type="NCBIfam" id="NF008955">
    <property type="entry name" value="PRK12297.1"/>
    <property type="match status" value="1"/>
</dbReference>
<dbReference type="RefSeq" id="WP_251970973.1">
    <property type="nucleotide sequence ID" value="NZ_AP025730.1"/>
</dbReference>
<dbReference type="CDD" id="cd01898">
    <property type="entry name" value="Obg"/>
    <property type="match status" value="1"/>
</dbReference>
<accession>A0ABM7YT29</accession>
<feature type="domain" description="Obg" evidence="9">
    <location>
        <begin position="1"/>
        <end position="159"/>
    </location>
</feature>
<evidence type="ECO:0000259" key="8">
    <source>
        <dbReference type="PROSITE" id="PS51710"/>
    </source>
</evidence>
<evidence type="ECO:0000256" key="5">
    <source>
        <dbReference type="ARBA" id="ARBA00023134"/>
    </source>
</evidence>
<dbReference type="Pfam" id="PF01926">
    <property type="entry name" value="MMR_HSR1"/>
    <property type="match status" value="1"/>
</dbReference>
<feature type="domain" description="OBG-type G" evidence="8">
    <location>
        <begin position="160"/>
        <end position="334"/>
    </location>
</feature>
<reference evidence="10" key="1">
    <citation type="submission" date="2022-04" db="EMBL/GenBank/DDBJ databases">
        <title>Whole genome sequence of Sphaerotilus sp. FB-5.</title>
        <authorList>
            <person name="Takeda M."/>
            <person name="Narihara S."/>
            <person name="Akimoto M."/>
            <person name="Akimoto R."/>
            <person name="Nishiyashiki S."/>
            <person name="Murakami T."/>
        </authorList>
    </citation>
    <scope>NUCLEOTIDE SEQUENCE</scope>
    <source>
        <strain evidence="10">FB-5</strain>
    </source>
</reference>
<dbReference type="Gene3D" id="2.70.210.12">
    <property type="entry name" value="GTP1/OBG domain"/>
    <property type="match status" value="1"/>
</dbReference>
<gene>
    <name evidence="6 10" type="primary">obg</name>
    <name evidence="10" type="ORF">CATMQ487_47810</name>
</gene>
<dbReference type="NCBIfam" id="NF008954">
    <property type="entry name" value="PRK12296.1"/>
    <property type="match status" value="1"/>
</dbReference>
<dbReference type="InterPro" id="IPR006074">
    <property type="entry name" value="GTP1-OBG_CS"/>
</dbReference>
<evidence type="ECO:0000256" key="7">
    <source>
        <dbReference type="SAM" id="MobiDB-lite"/>
    </source>
</evidence>
<dbReference type="PRINTS" id="PR00326">
    <property type="entry name" value="GTP1OBG"/>
</dbReference>
<dbReference type="InterPro" id="IPR045086">
    <property type="entry name" value="OBG_GTPase"/>
</dbReference>
<comment type="function">
    <text evidence="6">An essential GTPase which binds GTP, GDP and possibly (p)ppGpp with moderate affinity, with high nucleotide exchange rates and a fairly low GTP hydrolysis rate. Plays a role in control of the cell cycle, stress response, ribosome biogenesis and in those bacteria that undergo differentiation, in morphogenesis control.</text>
</comment>
<protein>
    <recommendedName>
        <fullName evidence="6">GTPase Obg</fullName>
        <ecNumber evidence="6">3.6.5.-</ecNumber>
    </recommendedName>
    <alternativeName>
        <fullName evidence="6">GTP-binding protein Obg</fullName>
    </alternativeName>
</protein>
<dbReference type="EC" id="3.6.5.-" evidence="6"/>
<organism evidence="10 11">
    <name type="scientific">Sphaerotilus microaerophilus</name>
    <dbReference type="NCBI Taxonomy" id="2914710"/>
    <lineage>
        <taxon>Bacteria</taxon>
        <taxon>Pseudomonadati</taxon>
        <taxon>Pseudomonadota</taxon>
        <taxon>Betaproteobacteria</taxon>
        <taxon>Burkholderiales</taxon>
        <taxon>Sphaerotilaceae</taxon>
        <taxon>Sphaerotilus</taxon>
    </lineage>
</organism>
<feature type="binding site" evidence="6">
    <location>
        <position position="193"/>
    </location>
    <ligand>
        <name>Mg(2+)</name>
        <dbReference type="ChEBI" id="CHEBI:18420"/>
    </ligand>
</feature>
<dbReference type="Gene3D" id="3.40.50.300">
    <property type="entry name" value="P-loop containing nucleotide triphosphate hydrolases"/>
    <property type="match status" value="1"/>
</dbReference>
<sequence>MKFVDEVTIDVAAGQGGAGCCSFRREKFIPFGGPDGGNGGRGGHVYAVADRNLNTLVDFRYTRRHEARNGEAGRGSDQFGAAGEDVTLRMPVGTIISDAETGERIAELLTDGERIILAKGGDGGFGNLHYKTSTNRAPRQKTPGWPGEAHALKLELRVLADVGLLGMPNAGKSTLIAAISNARPKIADYPFTTLHPNLGVVRVGPSQSFVVADVPGLIEGASEGAGLGHLFLRHLQRTRVLLHLVDMAPFDDEVDPVAQAKAIVGELKKYDKDLYDKPRWLVLNKLDMVPAEERAARVKDFVKRLRWKGPVYEISALTREGCEPLVRALYQYVAALNAPPIEEPDVRFAEPEDAPVPPAADDPRFR</sequence>
<dbReference type="SUPFAM" id="SSF82051">
    <property type="entry name" value="Obg GTP-binding protein N-terminal domain"/>
    <property type="match status" value="1"/>
</dbReference>
<dbReference type="InterPro" id="IPR006073">
    <property type="entry name" value="GTP-bd"/>
</dbReference>
<dbReference type="PROSITE" id="PS00905">
    <property type="entry name" value="GTP1_OBG"/>
    <property type="match status" value="1"/>
</dbReference>
<dbReference type="InterPro" id="IPR036726">
    <property type="entry name" value="GTP1_OBG_dom_sf"/>
</dbReference>
<dbReference type="SUPFAM" id="SSF52540">
    <property type="entry name" value="P-loop containing nucleoside triphosphate hydrolases"/>
    <property type="match status" value="1"/>
</dbReference>
<dbReference type="HAMAP" id="MF_01454">
    <property type="entry name" value="GTPase_Obg"/>
    <property type="match status" value="1"/>
</dbReference>
<evidence type="ECO:0000256" key="4">
    <source>
        <dbReference type="ARBA" id="ARBA00022842"/>
    </source>
</evidence>